<evidence type="ECO:0000313" key="3">
    <source>
        <dbReference type="Proteomes" id="UP001275436"/>
    </source>
</evidence>
<accession>A0ABQ5TR04</accession>
<proteinExistence type="predicted"/>
<evidence type="ECO:0000259" key="1">
    <source>
        <dbReference type="Pfam" id="PF01408"/>
    </source>
</evidence>
<evidence type="ECO:0000313" key="2">
    <source>
        <dbReference type="EMBL" id="GLO68134.1"/>
    </source>
</evidence>
<sequence>MKQTCDIVLVGIAGYGEIYLQALEERGYLGWVKGVVDIQPERSTYFSKLEALGIPCYLSLDEFYKQASADLAIISSPIHLHARQSITAMENGSNVLCEKPIAGSLEEANQMRETRDKTGRFLAVGFNWSFSTPVQQLKKDIQEGRFGKPLRGKSLVLWPRNKQYFQRSNWAGKRLGPNGEAIYDSIANNAASHFLHHLLYVLGDTTEQSAKIESLKVELYKANPIETFDTCALRANTEQSVELVYLVSHAVDSTIGPNVTLECEHATITYEAGGNMQAVFKDGATKSYGDPEAAHSQKLDVCIQAVLNEETSIPCSIEAAYSHLISIEYIHRSISKVPHFPASIIKQDAHTQQTYVHQLEENFLSCYDAYKLPSEMNILWSQQPTTIQIPENSYPYE</sequence>
<dbReference type="InterPro" id="IPR000683">
    <property type="entry name" value="Gfo/Idh/MocA-like_OxRdtase_N"/>
</dbReference>
<dbReference type="EMBL" id="BSKO01000001">
    <property type="protein sequence ID" value="GLO68134.1"/>
    <property type="molecule type" value="Genomic_DNA"/>
</dbReference>
<name>A0ABQ5TR04_9BACI</name>
<dbReference type="SUPFAM" id="SSF51735">
    <property type="entry name" value="NAD(P)-binding Rossmann-fold domains"/>
    <property type="match status" value="1"/>
</dbReference>
<keyword evidence="3" id="KW-1185">Reference proteome</keyword>
<dbReference type="InterPro" id="IPR036291">
    <property type="entry name" value="NAD(P)-bd_dom_sf"/>
</dbReference>
<protein>
    <submittedName>
        <fullName evidence="2">Oxidoreductase</fullName>
    </submittedName>
</protein>
<reference evidence="2 3" key="1">
    <citation type="submission" date="2023-02" db="EMBL/GenBank/DDBJ databases">
        <title>Oceanobacillus kimchii IFOP_LL358 isolated form Alexandrium catenella lab strain.</title>
        <authorList>
            <person name="Gajardo G."/>
            <person name="Ueki S."/>
            <person name="Maruyama F."/>
        </authorList>
    </citation>
    <scope>NUCLEOTIDE SEQUENCE [LARGE SCALE GENOMIC DNA]</scope>
    <source>
        <strain evidence="2 3">IFOP_LL358</strain>
    </source>
</reference>
<dbReference type="Gene3D" id="3.40.50.720">
    <property type="entry name" value="NAD(P)-binding Rossmann-like Domain"/>
    <property type="match status" value="1"/>
</dbReference>
<gene>
    <name evidence="2" type="ORF">MACH08_39180</name>
</gene>
<dbReference type="SUPFAM" id="SSF55347">
    <property type="entry name" value="Glyceraldehyde-3-phosphate dehydrogenase-like, C-terminal domain"/>
    <property type="match status" value="1"/>
</dbReference>
<dbReference type="PANTHER" id="PTHR43249:SF1">
    <property type="entry name" value="D-GLUCOSIDE 3-DEHYDROGENASE"/>
    <property type="match status" value="1"/>
</dbReference>
<dbReference type="RefSeq" id="WP_215064463.1">
    <property type="nucleotide sequence ID" value="NZ_BSKO01000001.1"/>
</dbReference>
<comment type="caution">
    <text evidence="2">The sequence shown here is derived from an EMBL/GenBank/DDBJ whole genome shotgun (WGS) entry which is preliminary data.</text>
</comment>
<dbReference type="PANTHER" id="PTHR43249">
    <property type="entry name" value="UDP-N-ACETYL-2-AMINO-2-DEOXY-D-GLUCURONATE OXIDASE"/>
    <property type="match status" value="1"/>
</dbReference>
<dbReference type="InterPro" id="IPR052515">
    <property type="entry name" value="Gfo/Idh/MocA_Oxidoreductase"/>
</dbReference>
<organism evidence="2 3">
    <name type="scientific">Oceanobacillus kimchii</name>
    <dbReference type="NCBI Taxonomy" id="746691"/>
    <lineage>
        <taxon>Bacteria</taxon>
        <taxon>Bacillati</taxon>
        <taxon>Bacillota</taxon>
        <taxon>Bacilli</taxon>
        <taxon>Bacillales</taxon>
        <taxon>Bacillaceae</taxon>
        <taxon>Oceanobacillus</taxon>
    </lineage>
</organism>
<dbReference type="Pfam" id="PF01408">
    <property type="entry name" value="GFO_IDH_MocA"/>
    <property type="match status" value="1"/>
</dbReference>
<dbReference type="Gene3D" id="3.30.360.10">
    <property type="entry name" value="Dihydrodipicolinate Reductase, domain 2"/>
    <property type="match status" value="1"/>
</dbReference>
<feature type="domain" description="Gfo/Idh/MocA-like oxidoreductase N-terminal" evidence="1">
    <location>
        <begin position="7"/>
        <end position="126"/>
    </location>
</feature>
<dbReference type="Proteomes" id="UP001275436">
    <property type="component" value="Unassembled WGS sequence"/>
</dbReference>